<evidence type="ECO:0000313" key="3">
    <source>
        <dbReference type="EMBL" id="KAK3279109.1"/>
    </source>
</evidence>
<dbReference type="SUPFAM" id="SSF47473">
    <property type="entry name" value="EF-hand"/>
    <property type="match status" value="1"/>
</dbReference>
<sequence>MLKSKEFSKGVRDASSNGSQIRYKDRDGITYYVNRADVLGLKELFKELDADDSGYVDLKEMEEYMFNTYSVPSAATALAARFSQGGDFGKSLVTKIEKALSKKKSLSFPDMLQLAYPAAERNTIADMISTLSKGEAERFLADAMGENKEKQKAKELEVAKQTAWVNEMWPFWDADGSGELDEFEFKGVMRDIGANAKDAEDFFEEIDVDLSGTVSKEEFVDWWTGRGEFENSRSVAK</sequence>
<name>A0AAE0LBV3_9CHLO</name>
<comment type="caution">
    <text evidence="3">The sequence shown here is derived from an EMBL/GenBank/DDBJ whole genome shotgun (WGS) entry which is preliminary data.</text>
</comment>
<protein>
    <recommendedName>
        <fullName evidence="2">EF-hand domain-containing protein</fullName>
    </recommendedName>
</protein>
<dbReference type="SMART" id="SM00054">
    <property type="entry name" value="EFh"/>
    <property type="match status" value="3"/>
</dbReference>
<gene>
    <name evidence="3" type="ORF">CYMTET_12987</name>
</gene>
<proteinExistence type="predicted"/>
<accession>A0AAE0LBV3</accession>
<dbReference type="EMBL" id="LGRX02005128">
    <property type="protein sequence ID" value="KAK3279109.1"/>
    <property type="molecule type" value="Genomic_DNA"/>
</dbReference>
<dbReference type="PROSITE" id="PS00018">
    <property type="entry name" value="EF_HAND_1"/>
    <property type="match status" value="1"/>
</dbReference>
<keyword evidence="1" id="KW-0106">Calcium</keyword>
<dbReference type="Proteomes" id="UP001190700">
    <property type="component" value="Unassembled WGS sequence"/>
</dbReference>
<dbReference type="GO" id="GO:0005509">
    <property type="term" value="F:calcium ion binding"/>
    <property type="evidence" value="ECO:0007669"/>
    <property type="project" value="InterPro"/>
</dbReference>
<dbReference type="Gene3D" id="1.10.238.10">
    <property type="entry name" value="EF-hand"/>
    <property type="match status" value="2"/>
</dbReference>
<organism evidence="3 4">
    <name type="scientific">Cymbomonas tetramitiformis</name>
    <dbReference type="NCBI Taxonomy" id="36881"/>
    <lineage>
        <taxon>Eukaryota</taxon>
        <taxon>Viridiplantae</taxon>
        <taxon>Chlorophyta</taxon>
        <taxon>Pyramimonadophyceae</taxon>
        <taxon>Pyramimonadales</taxon>
        <taxon>Pyramimonadaceae</taxon>
        <taxon>Cymbomonas</taxon>
    </lineage>
</organism>
<evidence type="ECO:0000313" key="4">
    <source>
        <dbReference type="Proteomes" id="UP001190700"/>
    </source>
</evidence>
<feature type="domain" description="EF-hand" evidence="2">
    <location>
        <begin position="36"/>
        <end position="71"/>
    </location>
</feature>
<evidence type="ECO:0000259" key="2">
    <source>
        <dbReference type="PROSITE" id="PS50222"/>
    </source>
</evidence>
<dbReference type="InterPro" id="IPR011992">
    <property type="entry name" value="EF-hand-dom_pair"/>
</dbReference>
<dbReference type="AlphaFoldDB" id="A0AAE0LBV3"/>
<dbReference type="PROSITE" id="PS50222">
    <property type="entry name" value="EF_HAND_2"/>
    <property type="match status" value="2"/>
</dbReference>
<dbReference type="Pfam" id="PF13499">
    <property type="entry name" value="EF-hand_7"/>
    <property type="match status" value="1"/>
</dbReference>
<keyword evidence="4" id="KW-1185">Reference proteome</keyword>
<feature type="domain" description="EF-hand" evidence="2">
    <location>
        <begin position="194"/>
        <end position="229"/>
    </location>
</feature>
<reference evidence="3 4" key="1">
    <citation type="journal article" date="2015" name="Genome Biol. Evol.">
        <title>Comparative Genomics of a Bacterivorous Green Alga Reveals Evolutionary Causalities and Consequences of Phago-Mixotrophic Mode of Nutrition.</title>
        <authorList>
            <person name="Burns J.A."/>
            <person name="Paasch A."/>
            <person name="Narechania A."/>
            <person name="Kim E."/>
        </authorList>
    </citation>
    <scope>NUCLEOTIDE SEQUENCE [LARGE SCALE GENOMIC DNA]</scope>
    <source>
        <strain evidence="3 4">PLY_AMNH</strain>
    </source>
</reference>
<evidence type="ECO:0000256" key="1">
    <source>
        <dbReference type="ARBA" id="ARBA00022837"/>
    </source>
</evidence>
<dbReference type="CDD" id="cd00051">
    <property type="entry name" value="EFh"/>
    <property type="match status" value="1"/>
</dbReference>
<dbReference type="Pfam" id="PF13202">
    <property type="entry name" value="EF-hand_5"/>
    <property type="match status" value="1"/>
</dbReference>
<dbReference type="InterPro" id="IPR018247">
    <property type="entry name" value="EF_Hand_1_Ca_BS"/>
</dbReference>
<dbReference type="InterPro" id="IPR002048">
    <property type="entry name" value="EF_hand_dom"/>
</dbReference>